<evidence type="ECO:0000313" key="8">
    <source>
        <dbReference type="Proteomes" id="UP000559256"/>
    </source>
</evidence>
<name>A0A8H5FQ71_9AGAR</name>
<accession>A0A8H5FQ71</accession>
<dbReference type="SUPFAM" id="SSF53098">
    <property type="entry name" value="Ribonuclease H-like"/>
    <property type="match status" value="1"/>
</dbReference>
<feature type="region of interest" description="Disordered" evidence="6">
    <location>
        <begin position="378"/>
        <end position="409"/>
    </location>
</feature>
<dbReference type="PANTHER" id="PTHR46481">
    <property type="entry name" value="ZINC FINGER BED DOMAIN-CONTAINING PROTEIN 4"/>
    <property type="match status" value="1"/>
</dbReference>
<keyword evidence="4" id="KW-0862">Zinc</keyword>
<keyword evidence="8" id="KW-1185">Reference proteome</keyword>
<comment type="caution">
    <text evidence="7">The sequence shown here is derived from an EMBL/GenBank/DDBJ whole genome shotgun (WGS) entry which is preliminary data.</text>
</comment>
<dbReference type="PANTHER" id="PTHR46481:SF10">
    <property type="entry name" value="ZINC FINGER BED DOMAIN-CONTAINING PROTEIN 39"/>
    <property type="match status" value="1"/>
</dbReference>
<dbReference type="OrthoDB" id="2690041at2759"/>
<dbReference type="GO" id="GO:0005634">
    <property type="term" value="C:nucleus"/>
    <property type="evidence" value="ECO:0007669"/>
    <property type="project" value="UniProtKB-SubCell"/>
</dbReference>
<dbReference type="GO" id="GO:0008270">
    <property type="term" value="F:zinc ion binding"/>
    <property type="evidence" value="ECO:0007669"/>
    <property type="project" value="UniProtKB-KW"/>
</dbReference>
<keyword evidence="5" id="KW-0539">Nucleus</keyword>
<keyword evidence="2" id="KW-0479">Metal-binding</keyword>
<evidence type="ECO:0000256" key="2">
    <source>
        <dbReference type="ARBA" id="ARBA00022723"/>
    </source>
</evidence>
<evidence type="ECO:0000256" key="3">
    <source>
        <dbReference type="ARBA" id="ARBA00022771"/>
    </source>
</evidence>
<feature type="compositionally biased region" description="Polar residues" evidence="6">
    <location>
        <begin position="398"/>
        <end position="409"/>
    </location>
</feature>
<dbReference type="EMBL" id="JAACJM010000111">
    <property type="protein sequence ID" value="KAF5345550.1"/>
    <property type="molecule type" value="Genomic_DNA"/>
</dbReference>
<sequence length="440" mass="49922">MALCQQLLSDVIKGTISITCDAWQAGNGDAYFAVTGHWIEEKSGGEWKLEGALLGFTQMNSSHNGIALGCALFRILCRFKIVHKLGWITCDNASNNGTMLHTLGYLVNSHHSHRAHIINLATQALVSVHSKASHYNPQSPDSHEPDLNAMERDVLGLVRAIIVKVRSSAKRKQAFLNLQLWTNSKALQLLLDMVVRWSSMYTMLHWAEALKEFIKAFIYELSQEEKDLTKQHKIDALSLSEQEWIEVDTFIDLLAHANKAQQAFSSEHDPTLHTALPALEKLHSAWEKCMSKLKYCKFMQAMQAGADKLEGYYNKTSDSDVYVFSMVLDPNQKMAYIKANWSEEEYKKAIAFTEQIFKAHYEDINQIVSTDTLQRAKPTKSNSTLLHEVSDDEDDNEPMTQTYNENNTAGCPRRLSTTCEEVRLEKNPFCHVLRFLLNSS</sequence>
<comment type="subcellular location">
    <subcellularLocation>
        <location evidence="1">Nucleus</location>
    </subcellularLocation>
</comment>
<dbReference type="InterPro" id="IPR052035">
    <property type="entry name" value="ZnF_BED_domain_contain"/>
</dbReference>
<organism evidence="7 8">
    <name type="scientific">Tetrapyrgos nigripes</name>
    <dbReference type="NCBI Taxonomy" id="182062"/>
    <lineage>
        <taxon>Eukaryota</taxon>
        <taxon>Fungi</taxon>
        <taxon>Dikarya</taxon>
        <taxon>Basidiomycota</taxon>
        <taxon>Agaricomycotina</taxon>
        <taxon>Agaricomycetes</taxon>
        <taxon>Agaricomycetidae</taxon>
        <taxon>Agaricales</taxon>
        <taxon>Marasmiineae</taxon>
        <taxon>Marasmiaceae</taxon>
        <taxon>Tetrapyrgos</taxon>
    </lineage>
</organism>
<reference evidence="7 8" key="1">
    <citation type="journal article" date="2020" name="ISME J.">
        <title>Uncovering the hidden diversity of litter-decomposition mechanisms in mushroom-forming fungi.</title>
        <authorList>
            <person name="Floudas D."/>
            <person name="Bentzer J."/>
            <person name="Ahren D."/>
            <person name="Johansson T."/>
            <person name="Persson P."/>
            <person name="Tunlid A."/>
        </authorList>
    </citation>
    <scope>NUCLEOTIDE SEQUENCE [LARGE SCALE GENOMIC DNA]</scope>
    <source>
        <strain evidence="7 8">CBS 291.85</strain>
    </source>
</reference>
<gene>
    <name evidence="7" type="ORF">D9758_012006</name>
</gene>
<protein>
    <recommendedName>
        <fullName evidence="9">hAT-like transposase RNase-H fold domain-containing protein</fullName>
    </recommendedName>
</protein>
<evidence type="ECO:0008006" key="9">
    <source>
        <dbReference type="Google" id="ProtNLM"/>
    </source>
</evidence>
<dbReference type="InterPro" id="IPR012337">
    <property type="entry name" value="RNaseH-like_sf"/>
</dbReference>
<dbReference type="Proteomes" id="UP000559256">
    <property type="component" value="Unassembled WGS sequence"/>
</dbReference>
<dbReference type="AlphaFoldDB" id="A0A8H5FQ71"/>
<keyword evidence="3" id="KW-0863">Zinc-finger</keyword>
<evidence type="ECO:0000256" key="1">
    <source>
        <dbReference type="ARBA" id="ARBA00004123"/>
    </source>
</evidence>
<proteinExistence type="predicted"/>
<evidence type="ECO:0000313" key="7">
    <source>
        <dbReference type="EMBL" id="KAF5345550.1"/>
    </source>
</evidence>
<evidence type="ECO:0000256" key="4">
    <source>
        <dbReference type="ARBA" id="ARBA00022833"/>
    </source>
</evidence>
<evidence type="ECO:0000256" key="6">
    <source>
        <dbReference type="SAM" id="MobiDB-lite"/>
    </source>
</evidence>
<evidence type="ECO:0000256" key="5">
    <source>
        <dbReference type="ARBA" id="ARBA00023242"/>
    </source>
</evidence>